<proteinExistence type="predicted"/>
<dbReference type="STRING" id="105785.A0A2J7PR14"/>
<evidence type="ECO:0000313" key="2">
    <source>
        <dbReference type="Proteomes" id="UP000235965"/>
    </source>
</evidence>
<evidence type="ECO:0000313" key="1">
    <source>
        <dbReference type="EMBL" id="PNF18772.1"/>
    </source>
</evidence>
<name>A0A2J7PR14_9NEOP</name>
<feature type="non-terminal residue" evidence="1">
    <location>
        <position position="1"/>
    </location>
</feature>
<reference evidence="1 2" key="1">
    <citation type="submission" date="2017-12" db="EMBL/GenBank/DDBJ databases">
        <title>Hemimetabolous genomes reveal molecular basis of termite eusociality.</title>
        <authorList>
            <person name="Harrison M.C."/>
            <person name="Jongepier E."/>
            <person name="Robertson H.M."/>
            <person name="Arning N."/>
            <person name="Bitard-Feildel T."/>
            <person name="Chao H."/>
            <person name="Childers C.P."/>
            <person name="Dinh H."/>
            <person name="Doddapaneni H."/>
            <person name="Dugan S."/>
            <person name="Gowin J."/>
            <person name="Greiner C."/>
            <person name="Han Y."/>
            <person name="Hu H."/>
            <person name="Hughes D.S.T."/>
            <person name="Huylmans A.-K."/>
            <person name="Kemena C."/>
            <person name="Kremer L.P.M."/>
            <person name="Lee S.L."/>
            <person name="Lopez-Ezquerra A."/>
            <person name="Mallet L."/>
            <person name="Monroy-Kuhn J.M."/>
            <person name="Moser A."/>
            <person name="Murali S.C."/>
            <person name="Muzny D.M."/>
            <person name="Otani S."/>
            <person name="Piulachs M.-D."/>
            <person name="Poelchau M."/>
            <person name="Qu J."/>
            <person name="Schaub F."/>
            <person name="Wada-Katsumata A."/>
            <person name="Worley K.C."/>
            <person name="Xie Q."/>
            <person name="Ylla G."/>
            <person name="Poulsen M."/>
            <person name="Gibbs R.A."/>
            <person name="Schal C."/>
            <person name="Richards S."/>
            <person name="Belles X."/>
            <person name="Korb J."/>
            <person name="Bornberg-Bauer E."/>
        </authorList>
    </citation>
    <scope>NUCLEOTIDE SEQUENCE [LARGE SCALE GENOMIC DNA]</scope>
    <source>
        <tissue evidence="1">Whole body</tissue>
    </source>
</reference>
<sequence length="86" mass="9928">LVWKYPSLTRLGNLTGHSSGVLYMAVSSNGEFWNMCSKASSQEVSAQFMHWGNIFFNGLHFLKWHFYLQKFIENIYGDFQVSVLGE</sequence>
<accession>A0A2J7PR14</accession>
<dbReference type="Proteomes" id="UP000235965">
    <property type="component" value="Unassembled WGS sequence"/>
</dbReference>
<dbReference type="AlphaFoldDB" id="A0A2J7PR14"/>
<organism evidence="1 2">
    <name type="scientific">Cryptotermes secundus</name>
    <dbReference type="NCBI Taxonomy" id="105785"/>
    <lineage>
        <taxon>Eukaryota</taxon>
        <taxon>Metazoa</taxon>
        <taxon>Ecdysozoa</taxon>
        <taxon>Arthropoda</taxon>
        <taxon>Hexapoda</taxon>
        <taxon>Insecta</taxon>
        <taxon>Pterygota</taxon>
        <taxon>Neoptera</taxon>
        <taxon>Polyneoptera</taxon>
        <taxon>Dictyoptera</taxon>
        <taxon>Blattodea</taxon>
        <taxon>Blattoidea</taxon>
        <taxon>Termitoidae</taxon>
        <taxon>Kalotermitidae</taxon>
        <taxon>Cryptotermitinae</taxon>
        <taxon>Cryptotermes</taxon>
    </lineage>
</organism>
<gene>
    <name evidence="1" type="ORF">B7P43_G01660</name>
</gene>
<keyword evidence="2" id="KW-1185">Reference proteome</keyword>
<comment type="caution">
    <text evidence="1">The sequence shown here is derived from an EMBL/GenBank/DDBJ whole genome shotgun (WGS) entry which is preliminary data.</text>
</comment>
<dbReference type="EMBL" id="NEVH01022633">
    <property type="protein sequence ID" value="PNF18772.1"/>
    <property type="molecule type" value="Genomic_DNA"/>
</dbReference>
<protein>
    <submittedName>
        <fullName evidence="1">Uncharacterized protein</fullName>
    </submittedName>
</protein>
<dbReference type="InParanoid" id="A0A2J7PR14"/>